<feature type="domain" description="Enoyl reductase (ER)" evidence="12">
    <location>
        <begin position="20"/>
        <end position="350"/>
    </location>
</feature>
<accession>A0A2H3SPU2</accession>
<dbReference type="VEuPathDB" id="FungiDB:FOC1_g10013358"/>
<evidence type="ECO:0000256" key="7">
    <source>
        <dbReference type="ARBA" id="ARBA00022857"/>
    </source>
</evidence>
<dbReference type="EMBL" id="FMJY01000002">
    <property type="protein sequence ID" value="SCO78482.1"/>
    <property type="molecule type" value="Genomic_DNA"/>
</dbReference>
<comment type="catalytic activity">
    <reaction evidence="10">
        <text>a primary alcohol + NADP(+) = an aldehyde + NADPH + H(+)</text>
        <dbReference type="Rhea" id="RHEA:15937"/>
        <dbReference type="ChEBI" id="CHEBI:15378"/>
        <dbReference type="ChEBI" id="CHEBI:15734"/>
        <dbReference type="ChEBI" id="CHEBI:17478"/>
        <dbReference type="ChEBI" id="CHEBI:57783"/>
        <dbReference type="ChEBI" id="CHEBI:58349"/>
        <dbReference type="EC" id="1.1.1.2"/>
    </reaction>
    <physiologicalReaction direction="left-to-right" evidence="10">
        <dbReference type="Rhea" id="RHEA:15938"/>
    </physiologicalReaction>
    <physiologicalReaction direction="right-to-left" evidence="10">
        <dbReference type="Rhea" id="RHEA:15939"/>
    </physiologicalReaction>
</comment>
<protein>
    <recommendedName>
        <fullName evidence="9">alcohol dehydrogenase (NADP(+))</fullName>
        <ecNumber evidence="9">1.1.1.2</ecNumber>
    </recommendedName>
</protein>
<evidence type="ECO:0000256" key="6">
    <source>
        <dbReference type="ARBA" id="ARBA00022833"/>
    </source>
</evidence>
<dbReference type="InterPro" id="IPR020843">
    <property type="entry name" value="ER"/>
</dbReference>
<dbReference type="VEuPathDB" id="FungiDB:FOC4_g10007441"/>
<keyword evidence="6 11" id="KW-0862">Zinc</keyword>
<evidence type="ECO:0000256" key="4">
    <source>
        <dbReference type="ARBA" id="ARBA00022553"/>
    </source>
</evidence>
<dbReference type="PROSITE" id="PS00059">
    <property type="entry name" value="ADH_ZINC"/>
    <property type="match status" value="1"/>
</dbReference>
<dbReference type="GO" id="GO:0008270">
    <property type="term" value="F:zinc ion binding"/>
    <property type="evidence" value="ECO:0007669"/>
    <property type="project" value="InterPro"/>
</dbReference>
<dbReference type="FunFam" id="3.40.50.720:FF:000158">
    <property type="entry name" value="Zinc-binding alcohol dehydrogenase"/>
    <property type="match status" value="1"/>
</dbReference>
<evidence type="ECO:0000256" key="8">
    <source>
        <dbReference type="ARBA" id="ARBA00023002"/>
    </source>
</evidence>
<evidence type="ECO:0000313" key="14">
    <source>
        <dbReference type="Proteomes" id="UP000219369"/>
    </source>
</evidence>
<dbReference type="InterPro" id="IPR013149">
    <property type="entry name" value="ADH-like_C"/>
</dbReference>
<dbReference type="VEuPathDB" id="FungiDB:FOMG_00245"/>
<dbReference type="Proteomes" id="UP000219369">
    <property type="component" value="Unassembled WGS sequence"/>
</dbReference>
<dbReference type="AlphaFoldDB" id="A0A2H3SPU2"/>
<dbReference type="OrthoDB" id="1879366at2759"/>
<keyword evidence="5 11" id="KW-0479">Metal-binding</keyword>
<dbReference type="InterPro" id="IPR013154">
    <property type="entry name" value="ADH-like_N"/>
</dbReference>
<keyword evidence="7" id="KW-0521">NADP</keyword>
<reference evidence="14" key="1">
    <citation type="submission" date="2016-09" db="EMBL/GenBank/DDBJ databases">
        <authorList>
            <person name="Guldener U."/>
        </authorList>
    </citation>
    <scope>NUCLEOTIDE SEQUENCE [LARGE SCALE GENOMIC DNA]</scope>
    <source>
        <strain evidence="14">V64-1</strain>
    </source>
</reference>
<dbReference type="CDD" id="cd05283">
    <property type="entry name" value="CAD1"/>
    <property type="match status" value="1"/>
</dbReference>
<dbReference type="SUPFAM" id="SSF51735">
    <property type="entry name" value="NAD(P)-binding Rossmann-fold domains"/>
    <property type="match status" value="1"/>
</dbReference>
<gene>
    <name evidence="13" type="ORF">FRV6_02695</name>
</gene>
<dbReference type="InterPro" id="IPR047109">
    <property type="entry name" value="CAD-like"/>
</dbReference>
<evidence type="ECO:0000256" key="3">
    <source>
        <dbReference type="ARBA" id="ARBA00011738"/>
    </source>
</evidence>
<dbReference type="VEuPathDB" id="FungiDB:FOXG_07139"/>
<dbReference type="Gene3D" id="3.90.180.10">
    <property type="entry name" value="Medium-chain alcohol dehydrogenases, catalytic domain"/>
    <property type="match status" value="1"/>
</dbReference>
<dbReference type="Pfam" id="PF00107">
    <property type="entry name" value="ADH_zinc_N"/>
    <property type="match status" value="1"/>
</dbReference>
<evidence type="ECO:0000256" key="5">
    <source>
        <dbReference type="ARBA" id="ARBA00022723"/>
    </source>
</evidence>
<keyword evidence="4" id="KW-0597">Phosphoprotein</keyword>
<evidence type="ECO:0000256" key="1">
    <source>
        <dbReference type="ARBA" id="ARBA00001947"/>
    </source>
</evidence>
<organism evidence="13 14">
    <name type="scientific">Fusarium oxysporum</name>
    <name type="common">Fusarium vascular wilt</name>
    <dbReference type="NCBI Taxonomy" id="5507"/>
    <lineage>
        <taxon>Eukaryota</taxon>
        <taxon>Fungi</taxon>
        <taxon>Dikarya</taxon>
        <taxon>Ascomycota</taxon>
        <taxon>Pezizomycotina</taxon>
        <taxon>Sordariomycetes</taxon>
        <taxon>Hypocreomycetidae</taxon>
        <taxon>Hypocreales</taxon>
        <taxon>Nectriaceae</taxon>
        <taxon>Fusarium</taxon>
        <taxon>Fusarium oxysporum species complex</taxon>
    </lineage>
</organism>
<evidence type="ECO:0000256" key="10">
    <source>
        <dbReference type="ARBA" id="ARBA00050997"/>
    </source>
</evidence>
<dbReference type="Gene3D" id="3.40.50.720">
    <property type="entry name" value="NAD(P)-binding Rossmann-like Domain"/>
    <property type="match status" value="1"/>
</dbReference>
<dbReference type="GO" id="GO:0006066">
    <property type="term" value="P:alcohol metabolic process"/>
    <property type="evidence" value="ECO:0007669"/>
    <property type="project" value="UniProtKB-ARBA"/>
</dbReference>
<dbReference type="VEuPathDB" id="FungiDB:FOZG_00253"/>
<dbReference type="InterPro" id="IPR002328">
    <property type="entry name" value="ADH_Zn_CS"/>
</dbReference>
<dbReference type="InterPro" id="IPR011032">
    <property type="entry name" value="GroES-like_sf"/>
</dbReference>
<dbReference type="SUPFAM" id="SSF50129">
    <property type="entry name" value="GroES-like"/>
    <property type="match status" value="1"/>
</dbReference>
<evidence type="ECO:0000259" key="12">
    <source>
        <dbReference type="SMART" id="SM00829"/>
    </source>
</evidence>
<evidence type="ECO:0000313" key="13">
    <source>
        <dbReference type="EMBL" id="SCO78482.1"/>
    </source>
</evidence>
<name>A0A2H3SPU2_FUSOX</name>
<evidence type="ECO:0000256" key="9">
    <source>
        <dbReference type="ARBA" id="ARBA00024074"/>
    </source>
</evidence>
<proteinExistence type="inferred from homology"/>
<dbReference type="SMART" id="SM00829">
    <property type="entry name" value="PKS_ER"/>
    <property type="match status" value="1"/>
</dbReference>
<comment type="similarity">
    <text evidence="2 11">Belongs to the zinc-containing alcohol dehydrogenase family.</text>
</comment>
<dbReference type="GO" id="GO:0008106">
    <property type="term" value="F:alcohol dehydrogenase (NADP+) activity"/>
    <property type="evidence" value="ECO:0007669"/>
    <property type="project" value="UniProtKB-EC"/>
</dbReference>
<dbReference type="PANTHER" id="PTHR42683">
    <property type="entry name" value="ALDEHYDE REDUCTASE"/>
    <property type="match status" value="1"/>
</dbReference>
<comment type="subunit">
    <text evidence="3">Homodimer.</text>
</comment>
<dbReference type="VEuPathDB" id="FungiDB:HZS61_000121"/>
<keyword evidence="8" id="KW-0560">Oxidoreductase</keyword>
<evidence type="ECO:0000256" key="2">
    <source>
        <dbReference type="ARBA" id="ARBA00008072"/>
    </source>
</evidence>
<dbReference type="VEuPathDB" id="FungiDB:FOIG_00081"/>
<evidence type="ECO:0000256" key="11">
    <source>
        <dbReference type="RuleBase" id="RU361277"/>
    </source>
</evidence>
<dbReference type="InterPro" id="IPR036291">
    <property type="entry name" value="NAD(P)-bd_dom_sf"/>
</dbReference>
<comment type="cofactor">
    <cofactor evidence="1 11">
        <name>Zn(2+)</name>
        <dbReference type="ChEBI" id="CHEBI:29105"/>
    </cofactor>
</comment>
<dbReference type="EC" id="1.1.1.2" evidence="9"/>
<dbReference type="Pfam" id="PF08240">
    <property type="entry name" value="ADH_N"/>
    <property type="match status" value="1"/>
</dbReference>
<sequence length="354" mass="38241">MSTDYKFEGWIAYNKDSAKGNLQWGTYEPKPFLDTDIDIAVTHCGVRGSDLSHLKSSWKPADYPLVVGHEIVGHAVRVGKNVKSIKIGDRVGVGAQSLSCLECDRCIHDQEQHCNKSVITYDARYADGSKANGGYAKYWRGSSEFVFQIPDKLPSEVAAPLLCAGITTYTPLKENGAGPDKRVGVIGIGGLGSFGILLAKALKADKVVAISRTSSKREDAIKMGADSFIATAEETDYATKYDSTLDLIICTVSGPNLPIADYISLLDVNGTFIQLGAPEDPIPSFSAFSLLRKNIKLGGSLIGSRKNIKEALQLAADSNLAAWVNVRPMSEANQVVVDMANGKARYRYVLKNDV</sequence>